<dbReference type="EMBL" id="KQ971343">
    <property type="protein sequence ID" value="EFA04322.1"/>
    <property type="molecule type" value="Genomic_DNA"/>
</dbReference>
<gene>
    <name evidence="2" type="primary">GLEAN_14615</name>
    <name evidence="2" type="ORF">TcasGA2_TC014615</name>
</gene>
<name>D6WMY5_TRICA</name>
<evidence type="ECO:0000256" key="1">
    <source>
        <dbReference type="SAM" id="MobiDB-lite"/>
    </source>
</evidence>
<dbReference type="HOGENOM" id="CLU_1752078_0_0_1"/>
<reference evidence="2 3" key="2">
    <citation type="journal article" date="2010" name="Nucleic Acids Res.">
        <title>BeetleBase in 2010: revisions to provide comprehensive genomic information for Tribolium castaneum.</title>
        <authorList>
            <person name="Kim H.S."/>
            <person name="Murphy T."/>
            <person name="Xia J."/>
            <person name="Caragea D."/>
            <person name="Park Y."/>
            <person name="Beeman R.W."/>
            <person name="Lorenzen M.D."/>
            <person name="Butcher S."/>
            <person name="Manak J.R."/>
            <person name="Brown S.J."/>
        </authorList>
    </citation>
    <scope>GENOME REANNOTATION</scope>
    <source>
        <strain evidence="2 3">Georgia GA2</strain>
    </source>
</reference>
<organism evidence="2 3">
    <name type="scientific">Tribolium castaneum</name>
    <name type="common">Red flour beetle</name>
    <dbReference type="NCBI Taxonomy" id="7070"/>
    <lineage>
        <taxon>Eukaryota</taxon>
        <taxon>Metazoa</taxon>
        <taxon>Ecdysozoa</taxon>
        <taxon>Arthropoda</taxon>
        <taxon>Hexapoda</taxon>
        <taxon>Insecta</taxon>
        <taxon>Pterygota</taxon>
        <taxon>Neoptera</taxon>
        <taxon>Endopterygota</taxon>
        <taxon>Coleoptera</taxon>
        <taxon>Polyphaga</taxon>
        <taxon>Cucujiformia</taxon>
        <taxon>Tenebrionidae</taxon>
        <taxon>Tenebrionidae incertae sedis</taxon>
        <taxon>Tribolium</taxon>
    </lineage>
</organism>
<reference evidence="2 3" key="1">
    <citation type="journal article" date="2008" name="Nature">
        <title>The genome of the model beetle and pest Tribolium castaneum.</title>
        <authorList>
            <consortium name="Tribolium Genome Sequencing Consortium"/>
            <person name="Richards S."/>
            <person name="Gibbs R.A."/>
            <person name="Weinstock G.M."/>
            <person name="Brown S.J."/>
            <person name="Denell R."/>
            <person name="Beeman R.W."/>
            <person name="Gibbs R."/>
            <person name="Beeman R.W."/>
            <person name="Brown S.J."/>
            <person name="Bucher G."/>
            <person name="Friedrich M."/>
            <person name="Grimmelikhuijzen C.J."/>
            <person name="Klingler M."/>
            <person name="Lorenzen M."/>
            <person name="Richards S."/>
            <person name="Roth S."/>
            <person name="Schroder R."/>
            <person name="Tautz D."/>
            <person name="Zdobnov E.M."/>
            <person name="Muzny D."/>
            <person name="Gibbs R.A."/>
            <person name="Weinstock G.M."/>
            <person name="Attaway T."/>
            <person name="Bell S."/>
            <person name="Buhay C.J."/>
            <person name="Chandrabose M.N."/>
            <person name="Chavez D."/>
            <person name="Clerk-Blankenburg K.P."/>
            <person name="Cree A."/>
            <person name="Dao M."/>
            <person name="Davis C."/>
            <person name="Chacko J."/>
            <person name="Dinh H."/>
            <person name="Dugan-Rocha S."/>
            <person name="Fowler G."/>
            <person name="Garner T.T."/>
            <person name="Garnes J."/>
            <person name="Gnirke A."/>
            <person name="Hawes A."/>
            <person name="Hernandez J."/>
            <person name="Hines S."/>
            <person name="Holder M."/>
            <person name="Hume J."/>
            <person name="Jhangiani S.N."/>
            <person name="Joshi V."/>
            <person name="Khan Z.M."/>
            <person name="Jackson L."/>
            <person name="Kovar C."/>
            <person name="Kowis A."/>
            <person name="Lee S."/>
            <person name="Lewis L.R."/>
            <person name="Margolis J."/>
            <person name="Morgan M."/>
            <person name="Nazareth L.V."/>
            <person name="Nguyen N."/>
            <person name="Okwuonu G."/>
            <person name="Parker D."/>
            <person name="Richards S."/>
            <person name="Ruiz S.J."/>
            <person name="Santibanez J."/>
            <person name="Savard J."/>
            <person name="Scherer S.E."/>
            <person name="Schneider B."/>
            <person name="Sodergren E."/>
            <person name="Tautz D."/>
            <person name="Vattahil S."/>
            <person name="Villasana D."/>
            <person name="White C.S."/>
            <person name="Wright R."/>
            <person name="Park Y."/>
            <person name="Beeman R.W."/>
            <person name="Lord J."/>
            <person name="Oppert B."/>
            <person name="Lorenzen M."/>
            <person name="Brown S."/>
            <person name="Wang L."/>
            <person name="Savard J."/>
            <person name="Tautz D."/>
            <person name="Richards S."/>
            <person name="Weinstock G."/>
            <person name="Gibbs R.A."/>
            <person name="Liu Y."/>
            <person name="Worley K."/>
            <person name="Weinstock G."/>
            <person name="Elsik C.G."/>
            <person name="Reese J.T."/>
            <person name="Elhaik E."/>
            <person name="Landan G."/>
            <person name="Graur D."/>
            <person name="Arensburger P."/>
            <person name="Atkinson P."/>
            <person name="Beeman R.W."/>
            <person name="Beidler J."/>
            <person name="Brown S.J."/>
            <person name="Demuth J.P."/>
            <person name="Drury D.W."/>
            <person name="Du Y.Z."/>
            <person name="Fujiwara H."/>
            <person name="Lorenzen M."/>
            <person name="Maselli V."/>
            <person name="Osanai M."/>
            <person name="Park Y."/>
            <person name="Robertson H.M."/>
            <person name="Tu Z."/>
            <person name="Wang J.J."/>
            <person name="Wang S."/>
            <person name="Richards S."/>
            <person name="Song H."/>
            <person name="Zhang L."/>
            <person name="Sodergren E."/>
            <person name="Werner D."/>
            <person name="Stanke M."/>
            <person name="Morgenstern B."/>
            <person name="Solovyev V."/>
            <person name="Kosarev P."/>
            <person name="Brown G."/>
            <person name="Chen H.C."/>
            <person name="Ermolaeva O."/>
            <person name="Hlavina W."/>
            <person name="Kapustin Y."/>
            <person name="Kiryutin B."/>
            <person name="Kitts P."/>
            <person name="Maglott D."/>
            <person name="Pruitt K."/>
            <person name="Sapojnikov V."/>
            <person name="Souvorov A."/>
            <person name="Mackey A.J."/>
            <person name="Waterhouse R.M."/>
            <person name="Wyder S."/>
            <person name="Zdobnov E.M."/>
            <person name="Zdobnov E.M."/>
            <person name="Wyder S."/>
            <person name="Kriventseva E.V."/>
            <person name="Kadowaki T."/>
            <person name="Bork P."/>
            <person name="Aranda M."/>
            <person name="Bao R."/>
            <person name="Beermann A."/>
            <person name="Berns N."/>
            <person name="Bolognesi R."/>
            <person name="Bonneton F."/>
            <person name="Bopp D."/>
            <person name="Brown S.J."/>
            <person name="Bucher G."/>
            <person name="Butts T."/>
            <person name="Chaumot A."/>
            <person name="Denell R.E."/>
            <person name="Ferrier D.E."/>
            <person name="Friedrich M."/>
            <person name="Gordon C.M."/>
            <person name="Jindra M."/>
            <person name="Klingler M."/>
            <person name="Lan Q."/>
            <person name="Lattorff H.M."/>
            <person name="Laudet V."/>
            <person name="von Levetsow C."/>
            <person name="Liu Z."/>
            <person name="Lutz R."/>
            <person name="Lynch J.A."/>
            <person name="da Fonseca R.N."/>
            <person name="Posnien N."/>
            <person name="Reuter R."/>
            <person name="Roth S."/>
            <person name="Savard J."/>
            <person name="Schinko J.B."/>
            <person name="Schmitt C."/>
            <person name="Schoppmeier M."/>
            <person name="Schroder R."/>
            <person name="Shippy T.D."/>
            <person name="Simonnet F."/>
            <person name="Marques-Souza H."/>
            <person name="Tautz D."/>
            <person name="Tomoyasu Y."/>
            <person name="Trauner J."/>
            <person name="Van der Zee M."/>
            <person name="Vervoort M."/>
            <person name="Wittkopp N."/>
            <person name="Wimmer E.A."/>
            <person name="Yang X."/>
            <person name="Jones A.K."/>
            <person name="Sattelle D.B."/>
            <person name="Ebert P.R."/>
            <person name="Nelson D."/>
            <person name="Scott J.G."/>
            <person name="Beeman R.W."/>
            <person name="Muthukrishnan S."/>
            <person name="Kramer K.J."/>
            <person name="Arakane Y."/>
            <person name="Beeman R.W."/>
            <person name="Zhu Q."/>
            <person name="Hogenkamp D."/>
            <person name="Dixit R."/>
            <person name="Oppert B."/>
            <person name="Jiang H."/>
            <person name="Zou Z."/>
            <person name="Marshall J."/>
            <person name="Elpidina E."/>
            <person name="Vinokurov K."/>
            <person name="Oppert C."/>
            <person name="Zou Z."/>
            <person name="Evans J."/>
            <person name="Lu Z."/>
            <person name="Zhao P."/>
            <person name="Sumathipala N."/>
            <person name="Altincicek B."/>
            <person name="Vilcinskas A."/>
            <person name="Williams M."/>
            <person name="Hultmark D."/>
            <person name="Hetru C."/>
            <person name="Jiang H."/>
            <person name="Grimmelikhuijzen C.J."/>
            <person name="Hauser F."/>
            <person name="Cazzamali G."/>
            <person name="Williamson M."/>
            <person name="Park Y."/>
            <person name="Li B."/>
            <person name="Tanaka Y."/>
            <person name="Predel R."/>
            <person name="Neupert S."/>
            <person name="Schachtner J."/>
            <person name="Verleyen P."/>
            <person name="Raible F."/>
            <person name="Bork P."/>
            <person name="Friedrich M."/>
            <person name="Walden K.K."/>
            <person name="Robertson H.M."/>
            <person name="Angeli S."/>
            <person name="Foret S."/>
            <person name="Bucher G."/>
            <person name="Schuetz S."/>
            <person name="Maleszka R."/>
            <person name="Wimmer E.A."/>
            <person name="Beeman R.W."/>
            <person name="Lorenzen M."/>
            <person name="Tomoyasu Y."/>
            <person name="Miller S.C."/>
            <person name="Grossmann D."/>
            <person name="Bucher G."/>
        </authorList>
    </citation>
    <scope>NUCLEOTIDE SEQUENCE [LARGE SCALE GENOMIC DNA]</scope>
    <source>
        <strain evidence="2 3">Georgia GA2</strain>
    </source>
</reference>
<dbReference type="Proteomes" id="UP000007266">
    <property type="component" value="Linkage group 5"/>
</dbReference>
<dbReference type="InParanoid" id="D6WMY5"/>
<protein>
    <submittedName>
        <fullName evidence="2">Uncharacterized protein</fullName>
    </submittedName>
</protein>
<keyword evidence="3" id="KW-1185">Reference proteome</keyword>
<feature type="compositionally biased region" description="Polar residues" evidence="1">
    <location>
        <begin position="61"/>
        <end position="72"/>
    </location>
</feature>
<feature type="region of interest" description="Disordered" evidence="1">
    <location>
        <begin position="45"/>
        <end position="140"/>
    </location>
</feature>
<evidence type="ECO:0000313" key="3">
    <source>
        <dbReference type="Proteomes" id="UP000007266"/>
    </source>
</evidence>
<proteinExistence type="predicted"/>
<accession>D6WMY5</accession>
<evidence type="ECO:0000313" key="2">
    <source>
        <dbReference type="EMBL" id="EFA04322.1"/>
    </source>
</evidence>
<dbReference type="AlphaFoldDB" id="D6WMY5"/>
<sequence length="149" mass="16178">MPVQVLTVQPLQNDQDLVSLMENLSSLVTALTGLCLNLQKSIEKKVAGRRRKSKCGCGQRKASQQQSVPQTKTTQPQNVPPNIPQIVVTDFDEEQKQKAETPAAESSKSAPEVAASKSKAQVCPRRMKEEGGDPAALEGKDFSCNCKKN</sequence>